<dbReference type="PIRSF" id="PIRSF017388">
    <property type="entry name" value="Esterase_lipase"/>
    <property type="match status" value="1"/>
</dbReference>
<dbReference type="InterPro" id="IPR012354">
    <property type="entry name" value="Esterase_lipase"/>
</dbReference>
<proteinExistence type="predicted"/>
<dbReference type="Gene3D" id="3.40.50.1820">
    <property type="entry name" value="alpha/beta hydrolase"/>
    <property type="match status" value="1"/>
</dbReference>
<name>A0ABV8JG17_9BACL</name>
<accession>A0ABV8JG17</accession>
<dbReference type="SUPFAM" id="SSF53474">
    <property type="entry name" value="alpha/beta-Hydrolases"/>
    <property type="match status" value="1"/>
</dbReference>
<dbReference type="InterPro" id="IPR022742">
    <property type="entry name" value="Hydrolase_4"/>
</dbReference>
<evidence type="ECO:0000313" key="3">
    <source>
        <dbReference type="Proteomes" id="UP001595843"/>
    </source>
</evidence>
<reference evidence="3" key="1">
    <citation type="journal article" date="2019" name="Int. J. Syst. Evol. Microbiol.">
        <title>The Global Catalogue of Microorganisms (GCM) 10K type strain sequencing project: providing services to taxonomists for standard genome sequencing and annotation.</title>
        <authorList>
            <consortium name="The Broad Institute Genomics Platform"/>
            <consortium name="The Broad Institute Genome Sequencing Center for Infectious Disease"/>
            <person name="Wu L."/>
            <person name="Ma J."/>
        </authorList>
    </citation>
    <scope>NUCLEOTIDE SEQUENCE [LARGE SCALE GENOMIC DNA]</scope>
    <source>
        <strain evidence="3">IBRC-M 10813</strain>
    </source>
</reference>
<evidence type="ECO:0000259" key="1">
    <source>
        <dbReference type="Pfam" id="PF12146"/>
    </source>
</evidence>
<dbReference type="PANTHER" id="PTHR11614">
    <property type="entry name" value="PHOSPHOLIPASE-RELATED"/>
    <property type="match status" value="1"/>
</dbReference>
<feature type="domain" description="Serine aminopeptidase S33" evidence="1">
    <location>
        <begin position="20"/>
        <end position="230"/>
    </location>
</feature>
<dbReference type="InterPro" id="IPR029058">
    <property type="entry name" value="AB_hydrolase_fold"/>
</dbReference>
<dbReference type="EMBL" id="JBHSAP010000015">
    <property type="protein sequence ID" value="MFC4077524.1"/>
    <property type="molecule type" value="Genomic_DNA"/>
</dbReference>
<keyword evidence="2" id="KW-0378">Hydrolase</keyword>
<dbReference type="InterPro" id="IPR051044">
    <property type="entry name" value="MAG_DAG_Lipase"/>
</dbReference>
<organism evidence="2 3">
    <name type="scientific">Salinithrix halophila</name>
    <dbReference type="NCBI Taxonomy" id="1485204"/>
    <lineage>
        <taxon>Bacteria</taxon>
        <taxon>Bacillati</taxon>
        <taxon>Bacillota</taxon>
        <taxon>Bacilli</taxon>
        <taxon>Bacillales</taxon>
        <taxon>Thermoactinomycetaceae</taxon>
        <taxon>Salinithrix</taxon>
    </lineage>
</organism>
<gene>
    <name evidence="2" type="ORF">ACFOUO_12010</name>
</gene>
<dbReference type="Proteomes" id="UP001595843">
    <property type="component" value="Unassembled WGS sequence"/>
</dbReference>
<dbReference type="GO" id="GO:0016787">
    <property type="term" value="F:hydrolase activity"/>
    <property type="evidence" value="ECO:0007669"/>
    <property type="project" value="UniProtKB-KW"/>
</dbReference>
<sequence length="253" mass="28492">MKIQRRSPDLFFYKGGRTGILLVHGFTGTPSEMRPLGDYLKKKGYTVYAPLLAGHGTTPEEMVCTSWTDWWDSTLEGYERIKESGVDRIVVVGLSMGGSLSLNLARTKPLAGVVSLCAPVWLRDKRAHLAGMVHFVKPYMKRGGGKPLHIEEHLVPYDRTPLKCVSSLCRLVRHVRTHLHEVRVPALVVQAEKDETVVPKSASYIYESIASPDKEIRWFKKSSHIITLDREREHLFDEIGAFVKRVAGTTDNP</sequence>
<dbReference type="Pfam" id="PF12146">
    <property type="entry name" value="Hydrolase_4"/>
    <property type="match status" value="1"/>
</dbReference>
<evidence type="ECO:0000313" key="2">
    <source>
        <dbReference type="EMBL" id="MFC4077524.1"/>
    </source>
</evidence>
<comment type="caution">
    <text evidence="2">The sequence shown here is derived from an EMBL/GenBank/DDBJ whole genome shotgun (WGS) entry which is preliminary data.</text>
</comment>
<dbReference type="RefSeq" id="WP_380705335.1">
    <property type="nucleotide sequence ID" value="NZ_JBHSAP010000015.1"/>
</dbReference>
<protein>
    <submittedName>
        <fullName evidence="2">Alpha/beta hydrolase</fullName>
    </submittedName>
</protein>
<keyword evidence="3" id="KW-1185">Reference proteome</keyword>